<name>A0AAW4DNM3_9LACO</name>
<evidence type="ECO:0000313" key="3">
    <source>
        <dbReference type="Proteomes" id="UP001194414"/>
    </source>
</evidence>
<proteinExistence type="predicted"/>
<comment type="caution">
    <text evidence="2">The sequence shown here is derived from an EMBL/GenBank/DDBJ whole genome shotgun (WGS) entry which is preliminary data.</text>
</comment>
<keyword evidence="1" id="KW-0732">Signal</keyword>
<dbReference type="PROSITE" id="PS51257">
    <property type="entry name" value="PROKAR_LIPOPROTEIN"/>
    <property type="match status" value="1"/>
</dbReference>
<dbReference type="Proteomes" id="UP001194414">
    <property type="component" value="Unassembled WGS sequence"/>
</dbReference>
<sequence>MRKKNIIFSLLTLLLVSFVVVGCSSKQTSEKTTVGTPTLFFHGFGSSYHAEEQMVNAAKKAGVTKESIIADVTPENKVILKGKFSKNVKNPIVEVNLQDNQNGSSKNVLAVIKKLQANYKFKKINLVGHSFGNLMIANYINENYADKKMPVINKVVSIAGHYNGWLGEAVGRSGKIVDPKTGKPDKFAPGFKQLLGLRKHYPKQIKVLNIYGDKKDGSKGDGSVSVASAQTYRYLINNRAISYQEVEITGKMAQHSKLHENKEVDKILIKFLWGK</sequence>
<dbReference type="Pfam" id="PF06028">
    <property type="entry name" value="DUF915"/>
    <property type="match status" value="1"/>
</dbReference>
<keyword evidence="2" id="KW-0378">Hydrolase</keyword>
<dbReference type="GO" id="GO:0016787">
    <property type="term" value="F:hydrolase activity"/>
    <property type="evidence" value="ECO:0007669"/>
    <property type="project" value="UniProtKB-KW"/>
</dbReference>
<feature type="signal peptide" evidence="1">
    <location>
        <begin position="1"/>
        <end position="22"/>
    </location>
</feature>
<dbReference type="Gene3D" id="3.40.50.1820">
    <property type="entry name" value="alpha/beta hydrolase"/>
    <property type="match status" value="1"/>
</dbReference>
<dbReference type="AlphaFoldDB" id="A0AAW4DNM3"/>
<feature type="chain" id="PRO_5043487165" evidence="1">
    <location>
        <begin position="23"/>
        <end position="275"/>
    </location>
</feature>
<protein>
    <submittedName>
        <fullName evidence="2">Alpha/beta hydrolase</fullName>
    </submittedName>
</protein>
<dbReference type="InterPro" id="IPR010315">
    <property type="entry name" value="DUF915_hydro-like"/>
</dbReference>
<evidence type="ECO:0000256" key="1">
    <source>
        <dbReference type="SAM" id="SignalP"/>
    </source>
</evidence>
<accession>A0AAW4DNM3</accession>
<dbReference type="RefSeq" id="WP_198564602.1">
    <property type="nucleotide sequence ID" value="NZ_JACCPK010000152.1"/>
</dbReference>
<reference evidence="2" key="1">
    <citation type="submission" date="2020-07" db="EMBL/GenBank/DDBJ databases">
        <title>Comparative genomics analyses of Lactobacillus crispatus isolated from different ecological niches.</title>
        <authorList>
            <person name="Mancino W."/>
            <person name="Mancabelli L."/>
            <person name="Lugli G.A."/>
            <person name="Milani C."/>
            <person name="Viappiani A."/>
            <person name="Anzalone R."/>
            <person name="Longhi G."/>
            <person name="Ventura M."/>
            <person name="Turroni F."/>
        </authorList>
    </citation>
    <scope>NUCLEOTIDE SEQUENCE</scope>
    <source>
        <strain evidence="2">LB65</strain>
    </source>
</reference>
<dbReference type="InterPro" id="IPR029058">
    <property type="entry name" value="AB_hydrolase_fold"/>
</dbReference>
<organism evidence="2 3">
    <name type="scientific">Lactobacillus crispatus</name>
    <dbReference type="NCBI Taxonomy" id="47770"/>
    <lineage>
        <taxon>Bacteria</taxon>
        <taxon>Bacillati</taxon>
        <taxon>Bacillota</taxon>
        <taxon>Bacilli</taxon>
        <taxon>Lactobacillales</taxon>
        <taxon>Lactobacillaceae</taxon>
        <taxon>Lactobacillus</taxon>
    </lineage>
</organism>
<dbReference type="EMBL" id="JACCPP010000023">
    <property type="protein sequence ID" value="MBI1708574.1"/>
    <property type="molecule type" value="Genomic_DNA"/>
</dbReference>
<evidence type="ECO:0000313" key="2">
    <source>
        <dbReference type="EMBL" id="MBI1708574.1"/>
    </source>
</evidence>
<gene>
    <name evidence="2" type="ORF">HYQ56_1562</name>
</gene>
<dbReference type="SUPFAM" id="SSF53474">
    <property type="entry name" value="alpha/beta-Hydrolases"/>
    <property type="match status" value="1"/>
</dbReference>